<organism evidence="1 2">
    <name type="scientific">Phormidium yuhuli AB48</name>
    <dbReference type="NCBI Taxonomy" id="2940671"/>
    <lineage>
        <taxon>Bacteria</taxon>
        <taxon>Bacillati</taxon>
        <taxon>Cyanobacteriota</taxon>
        <taxon>Cyanophyceae</taxon>
        <taxon>Oscillatoriophycideae</taxon>
        <taxon>Oscillatoriales</taxon>
        <taxon>Oscillatoriaceae</taxon>
        <taxon>Phormidium</taxon>
        <taxon>Phormidium yuhuli</taxon>
    </lineage>
</organism>
<dbReference type="Gene3D" id="3.40.50.150">
    <property type="entry name" value="Vaccinia Virus protein VP39"/>
    <property type="match status" value="1"/>
</dbReference>
<dbReference type="GO" id="GO:0008168">
    <property type="term" value="F:methyltransferase activity"/>
    <property type="evidence" value="ECO:0007669"/>
    <property type="project" value="UniProtKB-KW"/>
</dbReference>
<sequence>MGLTLKQVVPWGRSLADYRQMFALTDLDLEASILDCAGGPSSFNAEATAQGTSVISCDPIYQFSVEEIQQRIQDTYPQIIAALEDNRDRFVWDQFTSPHHLGEVRLATMDRFLEDFPQGIQQNRYLTQTLPQLPFKTGEFDLALCGHLLFSYSQQLDLEFHLNAIQELARVAREVRIFPIVTNFAGDISPHLTPILEQLPQAGYHLTVETVPYEFQRGGNELLRVVPPHFP</sequence>
<dbReference type="Proteomes" id="UP001056708">
    <property type="component" value="Chromosome"/>
</dbReference>
<proteinExistence type="predicted"/>
<reference evidence="1" key="1">
    <citation type="submission" date="2022-06" db="EMBL/GenBank/DDBJ databases">
        <title>Genome sequence of Phormidium yuhuli AB48 isolated from an industrial photobioreactor environment.</title>
        <authorList>
            <person name="Qiu Y."/>
            <person name="Noonan A.J.C."/>
            <person name="Dofher K."/>
            <person name="Koch M."/>
            <person name="Kieft B."/>
            <person name="Lin X."/>
            <person name="Ziels R.M."/>
            <person name="Hallam S.J."/>
        </authorList>
    </citation>
    <scope>NUCLEOTIDE SEQUENCE</scope>
    <source>
        <strain evidence="1">AB48</strain>
    </source>
</reference>
<dbReference type="SUPFAM" id="SSF53335">
    <property type="entry name" value="S-adenosyl-L-methionine-dependent methyltransferases"/>
    <property type="match status" value="1"/>
</dbReference>
<dbReference type="InterPro" id="IPR029063">
    <property type="entry name" value="SAM-dependent_MTases_sf"/>
</dbReference>
<dbReference type="RefSeq" id="WP_252662439.1">
    <property type="nucleotide sequence ID" value="NZ_CP098611.1"/>
</dbReference>
<protein>
    <submittedName>
        <fullName evidence="1">SAM-dependent methyltransferase</fullName>
    </submittedName>
</protein>
<gene>
    <name evidence="1" type="ORF">NEA10_16435</name>
</gene>
<evidence type="ECO:0000313" key="1">
    <source>
        <dbReference type="EMBL" id="USR90409.1"/>
    </source>
</evidence>
<keyword evidence="1" id="KW-0489">Methyltransferase</keyword>
<dbReference type="EMBL" id="CP098611">
    <property type="protein sequence ID" value="USR90409.1"/>
    <property type="molecule type" value="Genomic_DNA"/>
</dbReference>
<accession>A0ABY5AMJ1</accession>
<evidence type="ECO:0000313" key="2">
    <source>
        <dbReference type="Proteomes" id="UP001056708"/>
    </source>
</evidence>
<dbReference type="GO" id="GO:0032259">
    <property type="term" value="P:methylation"/>
    <property type="evidence" value="ECO:0007669"/>
    <property type="project" value="UniProtKB-KW"/>
</dbReference>
<name>A0ABY5AMJ1_9CYAN</name>
<keyword evidence="2" id="KW-1185">Reference proteome</keyword>
<keyword evidence="1" id="KW-0808">Transferase</keyword>